<evidence type="ECO:0000259" key="5">
    <source>
        <dbReference type="PROSITE" id="PS50887"/>
    </source>
</evidence>
<dbReference type="InterPro" id="IPR035965">
    <property type="entry name" value="PAS-like_dom_sf"/>
</dbReference>
<gene>
    <name evidence="6" type="ORF">IW256_001775</name>
</gene>
<accession>A0A931GI62</accession>
<sequence length="1084" mass="112569">MVGDRARWSPRRLPPRAIPVGMVAVAGVLYAVGSLLGWGGRTFISWGEAVAAAVAAGTLLAASRRPSPSSPATAPATASASTAPSATTPAAAASPTAAPAASPSDTGPVPDGTVSGGPPALWRASLRWYGLAAASWFVAAAGSAVSATGPSRSALSLSVFDLFYLIAAGAVVTGLIVPIRLPRDAYGWARYAADTYVCAAALFVLGWVALFGGLYHRSGETPSEFLLELLYPLVDIVLVCGALPFVLGAARGHRRPAWTAYGALATFAAADLVTMVVRLRGGAPADDPADILRLGGLLLLILIPLAGTVPSGTVPSGARGTGGQDAASAPVPAGHAGNPALAGGGSGGGGPGEEECGRVAGPGIAPAAAAAAAALFVAGHSLTGSHGLEPVVPLVAGTAVLVVLARLAALLRENDRLRHAVDTGEDHFRALSESINDAVLICDVNAVVHYASAGALRTYHYTPEELLGRPLHEIVHPEDLPRVRAVFSEFVAGDMDGDGGDRAGRGARGVPGGDPAGARDDTPEDPADDPEGPADDVPAGAGGPAVREAGPGTLRLACRVRAADGTWLPTESTISRYSGTGNARNRLLVTTRDLSEQAALRRQVTHLTFHDGLTGLPNRAYFEERTREMLSRQWSGDKVAVLFVDIDGFTAVNDSAGHAAGDQVLAQAARRLRGTVQADDTVSRWGGDEFAVLVQLPADAAGGPGGPETGAAVELAERMLRVLTLEPYRVGGKGIALTASIGIAFAGDEEGSAVPGAGRPGDDAGRRLRRSAADLIRNGDLAMARAKELGGGRVEVFAPHMHADVVRRLELGSDLRRAVAEEQFAVEFQPVVELTTSRVTGVEALLRWWRGSESVSPEEFIGPAEESGLMVPLGDWVLREACREVARWRGDSWEIGLSVNFTARQIAAPRFVESVAAALEETGLPPRALTLEVREEVLVEDAGQNVRRLSALRDLGVRLAIDDFGTGYASLAYLGQLPVDIIKIDPSFVAGLGSDETLTLLTRTIVRLGSDLGLTVVAEGIERPEQLELLREMGCPRGQGFLVARPMAAGRVEALVRTNLEAQDLPGEIALPLEDPPLPSRMVR</sequence>
<dbReference type="Gene3D" id="3.30.450.20">
    <property type="entry name" value="PAS domain"/>
    <property type="match status" value="1"/>
</dbReference>
<feature type="region of interest" description="Disordered" evidence="1">
    <location>
        <begin position="64"/>
        <end position="114"/>
    </location>
</feature>
<feature type="compositionally biased region" description="Gly residues" evidence="1">
    <location>
        <begin position="506"/>
        <end position="515"/>
    </location>
</feature>
<dbReference type="PANTHER" id="PTHR44757">
    <property type="entry name" value="DIGUANYLATE CYCLASE DGCP"/>
    <property type="match status" value="1"/>
</dbReference>
<feature type="transmembrane region" description="Helical" evidence="2">
    <location>
        <begin position="17"/>
        <end position="37"/>
    </location>
</feature>
<evidence type="ECO:0000313" key="7">
    <source>
        <dbReference type="Proteomes" id="UP000614047"/>
    </source>
</evidence>
<dbReference type="Pfam" id="PF00990">
    <property type="entry name" value="GGDEF"/>
    <property type="match status" value="1"/>
</dbReference>
<dbReference type="Pfam" id="PF08448">
    <property type="entry name" value="PAS_4"/>
    <property type="match status" value="1"/>
</dbReference>
<dbReference type="InterPro" id="IPR001633">
    <property type="entry name" value="EAL_dom"/>
</dbReference>
<evidence type="ECO:0000256" key="1">
    <source>
        <dbReference type="SAM" id="MobiDB-lite"/>
    </source>
</evidence>
<dbReference type="Gene3D" id="3.20.20.450">
    <property type="entry name" value="EAL domain"/>
    <property type="match status" value="1"/>
</dbReference>
<feature type="transmembrane region" description="Helical" evidence="2">
    <location>
        <begin position="230"/>
        <end position="250"/>
    </location>
</feature>
<dbReference type="PROSITE" id="PS50887">
    <property type="entry name" value="GGDEF"/>
    <property type="match status" value="1"/>
</dbReference>
<evidence type="ECO:0000313" key="6">
    <source>
        <dbReference type="EMBL" id="MBG6087662.1"/>
    </source>
</evidence>
<dbReference type="SUPFAM" id="SSF141868">
    <property type="entry name" value="EAL domain-like"/>
    <property type="match status" value="1"/>
</dbReference>
<dbReference type="PANTHER" id="PTHR44757:SF2">
    <property type="entry name" value="BIOFILM ARCHITECTURE MAINTENANCE PROTEIN MBAA"/>
    <property type="match status" value="1"/>
</dbReference>
<dbReference type="SMART" id="SM00052">
    <property type="entry name" value="EAL"/>
    <property type="match status" value="1"/>
</dbReference>
<dbReference type="PROSITE" id="PS50883">
    <property type="entry name" value="EAL"/>
    <property type="match status" value="1"/>
</dbReference>
<feature type="region of interest" description="Disordered" evidence="1">
    <location>
        <begin position="314"/>
        <end position="357"/>
    </location>
</feature>
<evidence type="ECO:0000256" key="2">
    <source>
        <dbReference type="SAM" id="Phobius"/>
    </source>
</evidence>
<dbReference type="CDD" id="cd01949">
    <property type="entry name" value="GGDEF"/>
    <property type="match status" value="1"/>
</dbReference>
<reference evidence="6" key="1">
    <citation type="submission" date="2020-11" db="EMBL/GenBank/DDBJ databases">
        <title>Sequencing the genomes of 1000 actinobacteria strains.</title>
        <authorList>
            <person name="Klenk H.-P."/>
        </authorList>
    </citation>
    <scope>NUCLEOTIDE SEQUENCE</scope>
    <source>
        <strain evidence="6">DSM 43175</strain>
    </source>
</reference>
<dbReference type="InterPro" id="IPR035919">
    <property type="entry name" value="EAL_sf"/>
</dbReference>
<dbReference type="InterPro" id="IPR013656">
    <property type="entry name" value="PAS_4"/>
</dbReference>
<evidence type="ECO:0000259" key="4">
    <source>
        <dbReference type="PROSITE" id="PS50883"/>
    </source>
</evidence>
<dbReference type="InterPro" id="IPR052155">
    <property type="entry name" value="Biofilm_reg_signaling"/>
</dbReference>
<feature type="transmembrane region" description="Helical" evidence="2">
    <location>
        <begin position="291"/>
        <end position="309"/>
    </location>
</feature>
<dbReference type="SMART" id="SM00267">
    <property type="entry name" value="GGDEF"/>
    <property type="match status" value="1"/>
</dbReference>
<dbReference type="InterPro" id="IPR043128">
    <property type="entry name" value="Rev_trsase/Diguanyl_cyclase"/>
</dbReference>
<keyword evidence="7" id="KW-1185">Reference proteome</keyword>
<feature type="compositionally biased region" description="Gly residues" evidence="1">
    <location>
        <begin position="342"/>
        <end position="351"/>
    </location>
</feature>
<dbReference type="Gene3D" id="3.30.70.270">
    <property type="match status" value="1"/>
</dbReference>
<feature type="domain" description="EAL" evidence="4">
    <location>
        <begin position="808"/>
        <end position="1060"/>
    </location>
</feature>
<keyword evidence="2" id="KW-0812">Transmembrane</keyword>
<keyword evidence="2" id="KW-0472">Membrane</keyword>
<feature type="region of interest" description="Disordered" evidence="1">
    <location>
        <begin position="496"/>
        <end position="550"/>
    </location>
</feature>
<dbReference type="RefSeq" id="WP_197010488.1">
    <property type="nucleotide sequence ID" value="NZ_BAABES010000008.1"/>
</dbReference>
<feature type="transmembrane region" description="Helical" evidence="2">
    <location>
        <begin position="128"/>
        <end position="147"/>
    </location>
</feature>
<dbReference type="NCBIfam" id="TIGR00254">
    <property type="entry name" value="GGDEF"/>
    <property type="match status" value="1"/>
</dbReference>
<dbReference type="AlphaFoldDB" id="A0A931GI62"/>
<feature type="compositionally biased region" description="Acidic residues" evidence="1">
    <location>
        <begin position="522"/>
        <end position="534"/>
    </location>
</feature>
<feature type="transmembrane region" description="Helical" evidence="2">
    <location>
        <begin position="191"/>
        <end position="210"/>
    </location>
</feature>
<feature type="domain" description="PAS" evidence="3">
    <location>
        <begin position="424"/>
        <end position="494"/>
    </location>
</feature>
<name>A0A931GI62_9ACTN</name>
<dbReference type="CDD" id="cd00130">
    <property type="entry name" value="PAS"/>
    <property type="match status" value="1"/>
</dbReference>
<dbReference type="PROSITE" id="PS50112">
    <property type="entry name" value="PAS"/>
    <property type="match status" value="1"/>
</dbReference>
<keyword evidence="2" id="KW-1133">Transmembrane helix</keyword>
<dbReference type="SUPFAM" id="SSF55785">
    <property type="entry name" value="PYP-like sensor domain (PAS domain)"/>
    <property type="match status" value="1"/>
</dbReference>
<dbReference type="InterPro" id="IPR000160">
    <property type="entry name" value="GGDEF_dom"/>
</dbReference>
<dbReference type="EMBL" id="JADOUA010000001">
    <property type="protein sequence ID" value="MBG6087662.1"/>
    <property type="molecule type" value="Genomic_DNA"/>
</dbReference>
<feature type="transmembrane region" description="Helical" evidence="2">
    <location>
        <begin position="159"/>
        <end position="179"/>
    </location>
</feature>
<dbReference type="SUPFAM" id="SSF55073">
    <property type="entry name" value="Nucleotide cyclase"/>
    <property type="match status" value="1"/>
</dbReference>
<feature type="compositionally biased region" description="Low complexity" evidence="1">
    <location>
        <begin position="535"/>
        <end position="550"/>
    </location>
</feature>
<dbReference type="CDD" id="cd01948">
    <property type="entry name" value="EAL"/>
    <property type="match status" value="1"/>
</dbReference>
<dbReference type="InterPro" id="IPR000014">
    <property type="entry name" value="PAS"/>
</dbReference>
<feature type="transmembrane region" description="Helical" evidence="2">
    <location>
        <begin position="257"/>
        <end position="279"/>
    </location>
</feature>
<feature type="compositionally biased region" description="Low complexity" evidence="1">
    <location>
        <begin position="64"/>
        <end position="104"/>
    </location>
</feature>
<dbReference type="InterPro" id="IPR029787">
    <property type="entry name" value="Nucleotide_cyclase"/>
</dbReference>
<dbReference type="SMART" id="SM00091">
    <property type="entry name" value="PAS"/>
    <property type="match status" value="1"/>
</dbReference>
<organism evidence="6 7">
    <name type="scientific">Actinomadura viridis</name>
    <dbReference type="NCBI Taxonomy" id="58110"/>
    <lineage>
        <taxon>Bacteria</taxon>
        <taxon>Bacillati</taxon>
        <taxon>Actinomycetota</taxon>
        <taxon>Actinomycetes</taxon>
        <taxon>Streptosporangiales</taxon>
        <taxon>Thermomonosporaceae</taxon>
        <taxon>Actinomadura</taxon>
    </lineage>
</organism>
<dbReference type="NCBIfam" id="TIGR00229">
    <property type="entry name" value="sensory_box"/>
    <property type="match status" value="1"/>
</dbReference>
<feature type="domain" description="GGDEF" evidence="5">
    <location>
        <begin position="637"/>
        <end position="799"/>
    </location>
</feature>
<proteinExistence type="predicted"/>
<dbReference type="Proteomes" id="UP000614047">
    <property type="component" value="Unassembled WGS sequence"/>
</dbReference>
<evidence type="ECO:0000259" key="3">
    <source>
        <dbReference type="PROSITE" id="PS50112"/>
    </source>
</evidence>
<protein>
    <submittedName>
        <fullName evidence="6">Diguanylate cyclase (GGDEF)-like protein</fullName>
    </submittedName>
</protein>
<dbReference type="Pfam" id="PF00563">
    <property type="entry name" value="EAL"/>
    <property type="match status" value="1"/>
</dbReference>
<comment type="caution">
    <text evidence="6">The sequence shown here is derived from an EMBL/GenBank/DDBJ whole genome shotgun (WGS) entry which is preliminary data.</text>
</comment>